<proteinExistence type="predicted"/>
<dbReference type="AlphaFoldDB" id="A0A7S2Q6R7"/>
<name>A0A7S2Q6R7_9DINO</name>
<sequence length="117" mass="14087">MYYPPPDPELPKLHGEKNNFPEEKRALFEHCDSTYDKCYAVCNRIKIVKVQWPVDLCKWNCFTQRRNCFYFAMNPARREIDQEKPDTLQPMYDWQDLRSDAIAKKPLRRSLARSQWG</sequence>
<gene>
    <name evidence="1" type="ORF">BRAN1462_LOCUS52264</name>
</gene>
<reference evidence="1" key="1">
    <citation type="submission" date="2021-01" db="EMBL/GenBank/DDBJ databases">
        <authorList>
            <person name="Corre E."/>
            <person name="Pelletier E."/>
            <person name="Niang G."/>
            <person name="Scheremetjew M."/>
            <person name="Finn R."/>
            <person name="Kale V."/>
            <person name="Holt S."/>
            <person name="Cochrane G."/>
            <person name="Meng A."/>
            <person name="Brown T."/>
            <person name="Cohen L."/>
        </authorList>
    </citation>
    <scope>NUCLEOTIDE SEQUENCE</scope>
    <source>
        <strain evidence="1">RCC3387</strain>
    </source>
</reference>
<dbReference type="EMBL" id="HBGW01082333">
    <property type="protein sequence ID" value="CAD9634442.1"/>
    <property type="molecule type" value="Transcribed_RNA"/>
</dbReference>
<organism evidence="1">
    <name type="scientific">Zooxanthella nutricula</name>
    <dbReference type="NCBI Taxonomy" id="1333877"/>
    <lineage>
        <taxon>Eukaryota</taxon>
        <taxon>Sar</taxon>
        <taxon>Alveolata</taxon>
        <taxon>Dinophyceae</taxon>
        <taxon>Peridiniales</taxon>
        <taxon>Peridiniales incertae sedis</taxon>
        <taxon>Zooxanthella</taxon>
    </lineage>
</organism>
<evidence type="ECO:0000313" key="1">
    <source>
        <dbReference type="EMBL" id="CAD9634442.1"/>
    </source>
</evidence>
<protein>
    <submittedName>
        <fullName evidence="1">Uncharacterized protein</fullName>
    </submittedName>
</protein>
<accession>A0A7S2Q6R7</accession>